<keyword evidence="3" id="KW-1185">Reference proteome</keyword>
<evidence type="ECO:0000313" key="2">
    <source>
        <dbReference type="EMBL" id="RPA74837.1"/>
    </source>
</evidence>
<sequence length="190" mass="21442">MRYLSNGESEEYPGTIRPEYGHTEEAQTQCHQDTPDPTTRLPGLLSSHIVVATITWNEFLYSKSLQLYTVRGSGMFACISCPRSSNPPVALPHTDLLESAKNSLSPAIGAKRSRDQTYPSPHDSPAVHGSKKRIKSASPPSRVYGDTQHRYRGFYNEPPSPLVKGYHNPSIDREEERRREMEELAINRFK</sequence>
<dbReference type="Proteomes" id="UP000275078">
    <property type="component" value="Unassembled WGS sequence"/>
</dbReference>
<evidence type="ECO:0000313" key="3">
    <source>
        <dbReference type="Proteomes" id="UP000275078"/>
    </source>
</evidence>
<accession>A0A3N4HNI1</accession>
<dbReference type="AlphaFoldDB" id="A0A3N4HNI1"/>
<gene>
    <name evidence="2" type="ORF">BJ508DRAFT_418419</name>
</gene>
<reference evidence="2 3" key="1">
    <citation type="journal article" date="2018" name="Nat. Ecol. Evol.">
        <title>Pezizomycetes genomes reveal the molecular basis of ectomycorrhizal truffle lifestyle.</title>
        <authorList>
            <person name="Murat C."/>
            <person name="Payen T."/>
            <person name="Noel B."/>
            <person name="Kuo A."/>
            <person name="Morin E."/>
            <person name="Chen J."/>
            <person name="Kohler A."/>
            <person name="Krizsan K."/>
            <person name="Balestrini R."/>
            <person name="Da Silva C."/>
            <person name="Montanini B."/>
            <person name="Hainaut M."/>
            <person name="Levati E."/>
            <person name="Barry K.W."/>
            <person name="Belfiori B."/>
            <person name="Cichocki N."/>
            <person name="Clum A."/>
            <person name="Dockter R.B."/>
            <person name="Fauchery L."/>
            <person name="Guy J."/>
            <person name="Iotti M."/>
            <person name="Le Tacon F."/>
            <person name="Lindquist E.A."/>
            <person name="Lipzen A."/>
            <person name="Malagnac F."/>
            <person name="Mello A."/>
            <person name="Molinier V."/>
            <person name="Miyauchi S."/>
            <person name="Poulain J."/>
            <person name="Riccioni C."/>
            <person name="Rubini A."/>
            <person name="Sitrit Y."/>
            <person name="Splivallo R."/>
            <person name="Traeger S."/>
            <person name="Wang M."/>
            <person name="Zifcakova L."/>
            <person name="Wipf D."/>
            <person name="Zambonelli A."/>
            <person name="Paolocci F."/>
            <person name="Nowrousian M."/>
            <person name="Ottonello S."/>
            <person name="Baldrian P."/>
            <person name="Spatafora J.W."/>
            <person name="Henrissat B."/>
            <person name="Nagy L.G."/>
            <person name="Aury J.M."/>
            <person name="Wincker P."/>
            <person name="Grigoriev I.V."/>
            <person name="Bonfante P."/>
            <person name="Martin F.M."/>
        </authorList>
    </citation>
    <scope>NUCLEOTIDE SEQUENCE [LARGE SCALE GENOMIC DNA]</scope>
    <source>
        <strain evidence="2 3">RN42</strain>
    </source>
</reference>
<protein>
    <submittedName>
        <fullName evidence="2">Uncharacterized protein</fullName>
    </submittedName>
</protein>
<feature type="compositionally biased region" description="Basic and acidic residues" evidence="1">
    <location>
        <begin position="170"/>
        <end position="182"/>
    </location>
</feature>
<organism evidence="2 3">
    <name type="scientific">Ascobolus immersus RN42</name>
    <dbReference type="NCBI Taxonomy" id="1160509"/>
    <lineage>
        <taxon>Eukaryota</taxon>
        <taxon>Fungi</taxon>
        <taxon>Dikarya</taxon>
        <taxon>Ascomycota</taxon>
        <taxon>Pezizomycotina</taxon>
        <taxon>Pezizomycetes</taxon>
        <taxon>Pezizales</taxon>
        <taxon>Ascobolaceae</taxon>
        <taxon>Ascobolus</taxon>
    </lineage>
</organism>
<feature type="region of interest" description="Disordered" evidence="1">
    <location>
        <begin position="108"/>
        <end position="190"/>
    </location>
</feature>
<proteinExistence type="predicted"/>
<name>A0A3N4HNI1_ASCIM</name>
<evidence type="ECO:0000256" key="1">
    <source>
        <dbReference type="SAM" id="MobiDB-lite"/>
    </source>
</evidence>
<dbReference type="EMBL" id="ML119779">
    <property type="protein sequence ID" value="RPA74837.1"/>
    <property type="molecule type" value="Genomic_DNA"/>
</dbReference>